<evidence type="ECO:0000256" key="1">
    <source>
        <dbReference type="ARBA" id="ARBA00009283"/>
    </source>
</evidence>
<keyword evidence="2" id="KW-0378">Hydrolase</keyword>
<dbReference type="PANTHER" id="PTHR11782">
    <property type="entry name" value="ADENOSINE/GUANOSINE DIPHOSPHATASE"/>
    <property type="match status" value="1"/>
</dbReference>
<comment type="similarity">
    <text evidence="1">Belongs to the GDA1/CD39 NTPase family.</text>
</comment>
<accession>A0A7S3PYM3</accession>
<dbReference type="PANTHER" id="PTHR11782:SF83">
    <property type="entry name" value="GUANOSINE-DIPHOSPHATASE"/>
    <property type="match status" value="1"/>
</dbReference>
<dbReference type="GO" id="GO:0004382">
    <property type="term" value="F:GDP phosphatase activity"/>
    <property type="evidence" value="ECO:0007669"/>
    <property type="project" value="TreeGrafter"/>
</dbReference>
<protein>
    <submittedName>
        <fullName evidence="6">Uncharacterized protein</fullName>
    </submittedName>
</protein>
<evidence type="ECO:0000256" key="5">
    <source>
        <dbReference type="SAM" id="MobiDB-lite"/>
    </source>
</evidence>
<dbReference type="GO" id="GO:0009134">
    <property type="term" value="P:nucleoside diphosphate catabolic process"/>
    <property type="evidence" value="ECO:0007669"/>
    <property type="project" value="TreeGrafter"/>
</dbReference>
<dbReference type="Gene3D" id="3.30.420.40">
    <property type="match status" value="1"/>
</dbReference>
<dbReference type="GO" id="GO:0045134">
    <property type="term" value="F:UDP phosphatase activity"/>
    <property type="evidence" value="ECO:0007669"/>
    <property type="project" value="TreeGrafter"/>
</dbReference>
<keyword evidence="4" id="KW-0067">ATP-binding</keyword>
<reference evidence="6" key="1">
    <citation type="submission" date="2021-01" db="EMBL/GenBank/DDBJ databases">
        <authorList>
            <person name="Corre E."/>
            <person name="Pelletier E."/>
            <person name="Niang G."/>
            <person name="Scheremetjew M."/>
            <person name="Finn R."/>
            <person name="Kale V."/>
            <person name="Holt S."/>
            <person name="Cochrane G."/>
            <person name="Meng A."/>
            <person name="Brown T."/>
            <person name="Cohen L."/>
        </authorList>
    </citation>
    <scope>NUCLEOTIDE SEQUENCE</scope>
    <source>
        <strain evidence="6">MM31A-1</strain>
    </source>
</reference>
<evidence type="ECO:0000256" key="4">
    <source>
        <dbReference type="PIRSR" id="PIRSR600407-2"/>
    </source>
</evidence>
<feature type="region of interest" description="Disordered" evidence="5">
    <location>
        <begin position="18"/>
        <end position="37"/>
    </location>
</feature>
<evidence type="ECO:0000313" key="6">
    <source>
        <dbReference type="EMBL" id="CAE0460083.1"/>
    </source>
</evidence>
<dbReference type="Pfam" id="PF01150">
    <property type="entry name" value="GDA1_CD39"/>
    <property type="match status" value="1"/>
</dbReference>
<feature type="binding site" evidence="4">
    <location>
        <begin position="285"/>
        <end position="289"/>
    </location>
    <ligand>
        <name>ATP</name>
        <dbReference type="ChEBI" id="CHEBI:30616"/>
    </ligand>
</feature>
<dbReference type="AlphaFoldDB" id="A0A7S3PYM3"/>
<evidence type="ECO:0000256" key="2">
    <source>
        <dbReference type="ARBA" id="ARBA00022801"/>
    </source>
</evidence>
<name>A0A7S3PYM3_9STRA</name>
<gene>
    <name evidence="6" type="ORF">CDEB00056_LOCUS4924</name>
</gene>
<proteinExistence type="inferred from homology"/>
<dbReference type="InterPro" id="IPR000407">
    <property type="entry name" value="GDA1_CD39_NTPase"/>
</dbReference>
<dbReference type="GO" id="GO:0005886">
    <property type="term" value="C:plasma membrane"/>
    <property type="evidence" value="ECO:0007669"/>
    <property type="project" value="TreeGrafter"/>
</dbReference>
<feature type="active site" description="Proton acceptor" evidence="3">
    <location>
        <position position="241"/>
    </location>
</feature>
<dbReference type="GO" id="GO:0005524">
    <property type="term" value="F:ATP binding"/>
    <property type="evidence" value="ECO:0007669"/>
    <property type="project" value="UniProtKB-KW"/>
</dbReference>
<dbReference type="CDD" id="cd24003">
    <property type="entry name" value="ASKHA_NBD_GDA1_CD39_NTPase"/>
    <property type="match status" value="1"/>
</dbReference>
<feature type="compositionally biased region" description="Low complexity" evidence="5">
    <location>
        <begin position="23"/>
        <end position="37"/>
    </location>
</feature>
<dbReference type="GO" id="GO:0017111">
    <property type="term" value="F:ribonucleoside triphosphate phosphatase activity"/>
    <property type="evidence" value="ECO:0007669"/>
    <property type="project" value="TreeGrafter"/>
</dbReference>
<dbReference type="EMBL" id="HBIO01006691">
    <property type="protein sequence ID" value="CAE0460083.1"/>
    <property type="molecule type" value="Transcribed_RNA"/>
</dbReference>
<evidence type="ECO:0000256" key="3">
    <source>
        <dbReference type="PIRSR" id="PIRSR600407-1"/>
    </source>
</evidence>
<sequence length="645" mass="72386">MSAPVLFFKQKVLPPYKRRRRTMSSTSSSPNSNSTSPSPMALFRLTLFTVLGTSIILVTFCQGNMNCVSTTAKIWSLIRNEYGQSFLFLLYNKIRYGSERPSSESPYRIVIDGGSTGSRLHIFEFQKDSSTNLTTCIRKGSDKIYIPISTFAQNITSSKITDGTVAQHLLPLFSYAASIIPPQYHTTTTIHYQATAGMRLIEPKVQKAVYDSLYQGLLSSDSFVFTNLQRRDIATLGGEKEALYGAVAANYLKGVVDVNLHMIGDEEGDHLEYYDGPLGALDMGGASMQIVYLPHIDDVLEEGEIYKEVEDINDDDDAPMEPLPSLPDRLNGEEFFSTSYLSYGADQFRERLWNTLVKEHEREWRRSSHIDSVTEGDDVHSNTIENPCSFRGYTSEWKGHILIGTGNARKCAEEVNRLIPHHEKNTEDSDENEDLVMESIGPSRIVGGVEHPPIRGHFFAMSLFFFTLDCLRELSGHKLLNKHWPTPSIADLTSALDSLCSRHWSNDLELIQENSHEFTRAKVLPDRCLESVYMVTLLRDGFGFEPESRDITFTYLVDGSEVEWSLGLAISHFAEEHSPAVSILTNADRNTEAKASSWIACGHEIAGIDDESSSSSCRSYVPMVETLNFWMINGIGMTRQQSRQS</sequence>
<organism evidence="6">
    <name type="scientific">Chaetoceros debilis</name>
    <dbReference type="NCBI Taxonomy" id="122233"/>
    <lineage>
        <taxon>Eukaryota</taxon>
        <taxon>Sar</taxon>
        <taxon>Stramenopiles</taxon>
        <taxon>Ochrophyta</taxon>
        <taxon>Bacillariophyta</taxon>
        <taxon>Coscinodiscophyceae</taxon>
        <taxon>Chaetocerotophycidae</taxon>
        <taxon>Chaetocerotales</taxon>
        <taxon>Chaetocerotaceae</taxon>
        <taxon>Chaetoceros</taxon>
    </lineage>
</organism>
<dbReference type="Gene3D" id="3.30.420.150">
    <property type="entry name" value="Exopolyphosphatase. Domain 2"/>
    <property type="match status" value="1"/>
</dbReference>
<keyword evidence="4" id="KW-0547">Nucleotide-binding</keyword>